<dbReference type="Proteomes" id="UP000002624">
    <property type="component" value="Unassembled WGS sequence"/>
</dbReference>
<dbReference type="HOGENOM" id="CLU_006712_0_0_1"/>
<dbReference type="EMBL" id="GG692420">
    <property type="protein sequence ID" value="EER44015.1"/>
    <property type="molecule type" value="Genomic_DNA"/>
</dbReference>
<dbReference type="OMA" id="CEVSPID"/>
<sequence>MDFIAADGVWSGVSVDGYRQFHSYSEVPIPLPLFSTDSIRRTCSAPTSRPLSPPLSPDPTVLVSLHPVGSRQASVGLSLHEYRKTLSRPHLDEASVSGPRKTLRRKPKALNLNLVRSPKTPPSPPPSPASSISPIYPLDSVRSSRSCLPFAGKSVTGQDEGSFHEYIPHHILGEATSLSHITHPVTATLNTSSQQPPPLANSSPSPPHRTPAASIASASTGIRKLRSDVLTNETRQNAFRHRLKQIPVKIMSHHKSSSDSALFQRPDCSNTKLRHKGVSFEILNPPKSPRFPVSSKPLALQKGLPAPAPFFDPMSSQFFNQGTPAREIRREQQTPLEYGSQSGTEREECRPISPRALFEDLPTAHSSITSRITNQRNNLFLLSPHTDHSINDLNMEVPLDMTADRSPVTRPPNCSGLLTSYFGEGFTSDLVVSNECNPVLTSVENKAIDRPFQEIESTSIPLQDGTEDPRTTLADLVVRGASIGQLSSYFSGKPSRSSCQPQGEVTKRYTSKLTKPRPSGVKHFFQWKKLRASGASSLLSNLTTRQLNPQTAHSRVKKRSSSEDGRKRRGSKASIKTITNYRRSVSSPLERLSADIEALVEENIVSVAACPQPGPFESRPESQLVRPRSISVYSENDEPPPELHNQALANGVRTNNSYLVDPQLSTHLSCEERRHGYQGNPISSLNFSKPIHPLASHPTGVNTGMSPIPYSPGCSNLRPSLDSHRANNILERLHGISSQTSPRHGSDPTLIMGGDPGTIQSSSISGIAENDFPGDEYEDMGPGSSQTASSPRLSGLGTFSSLRSRLKLPSTLSSRSKGSGLRTNIYNMKSLSKENEGLADQMEFGSALESNTKLEGSMWNEEEDAQTWQTVAESQQFRSDMRSDFSKVDTGSSLANFSSYGSLANAETQPWSSLQLLGKHQDFPGYPSNPVTAHPGQRDPAHSHRLHQRPTTGNDILPPIYQYAGKPVGNVNHLSNPMPVLNASTEVCPAPLIVSTSQYQHPTPLSGLHVHPFKTPPPVLDKWKSRLRKQSIYQASRFGPDPVNPSCKSDFFDFSCHQQPQYRHLHEHEQTPLDTQCHQNSVIERLGPSATASSDWCTVSSFQDMSMSVLNEDSSSRVRIQHKHNPFSSTKHNTTNNPTSILSHPFKYFNSHPKRPFSHKYPRMSMFATENLPANECNSQHSLPLTPAIRSSPRHYFAGDGRKQGDILQMPERAHLAAFSSTDQLILDPQLNSSPPRLRDRSSGDGITPTTCNGTGSSHKSQSLISETRLQHGQRPAIPKLRWPLTHGNDNETAKRRVKSPSREDLVRERIRQLNDPILATTSRQNRRDPPPRPVSERSTIPHRSHTVTSRLVNINEELETGQWYCSENGRYAFSTPPRLFKMSTKSRQRDNVVASTSTTGFALQRRVGRREKCAVS</sequence>
<dbReference type="VEuPathDB" id="FungiDB:HCDG_02045"/>
<organism evidence="2 3">
    <name type="scientific">Ajellomyces capsulatus (strain H143)</name>
    <name type="common">Darling's disease fungus</name>
    <name type="synonym">Histoplasma capsulatum</name>
    <dbReference type="NCBI Taxonomy" id="544712"/>
    <lineage>
        <taxon>Eukaryota</taxon>
        <taxon>Fungi</taxon>
        <taxon>Dikarya</taxon>
        <taxon>Ascomycota</taxon>
        <taxon>Pezizomycotina</taxon>
        <taxon>Eurotiomycetes</taxon>
        <taxon>Eurotiomycetidae</taxon>
        <taxon>Onygenales</taxon>
        <taxon>Ajellomycetaceae</taxon>
        <taxon>Histoplasma</taxon>
    </lineage>
</organism>
<feature type="region of interest" description="Disordered" evidence="1">
    <location>
        <begin position="918"/>
        <end position="954"/>
    </location>
</feature>
<feature type="region of interest" description="Disordered" evidence="1">
    <location>
        <begin position="1227"/>
        <end position="1346"/>
    </location>
</feature>
<feature type="compositionally biased region" description="Pro residues" evidence="1">
    <location>
        <begin position="195"/>
        <end position="209"/>
    </location>
</feature>
<feature type="region of interest" description="Disordered" evidence="1">
    <location>
        <begin position="733"/>
        <end position="796"/>
    </location>
</feature>
<feature type="compositionally biased region" description="Pro residues" evidence="1">
    <location>
        <begin position="119"/>
        <end position="128"/>
    </location>
</feature>
<evidence type="ECO:0000313" key="2">
    <source>
        <dbReference type="EMBL" id="EER44015.1"/>
    </source>
</evidence>
<feature type="region of interest" description="Disordered" evidence="1">
    <location>
        <begin position="541"/>
        <end position="578"/>
    </location>
</feature>
<reference evidence="3" key="1">
    <citation type="submission" date="2009-05" db="EMBL/GenBank/DDBJ databases">
        <title>The genome sequence of Ajellomyces capsulatus strain H143.</title>
        <authorList>
            <person name="Champion M."/>
            <person name="Cuomo C.A."/>
            <person name="Ma L.-J."/>
            <person name="Henn M.R."/>
            <person name="Sil A."/>
            <person name="Goldman B."/>
            <person name="Young S.K."/>
            <person name="Kodira C.D."/>
            <person name="Zeng Q."/>
            <person name="Koehrsen M."/>
            <person name="Alvarado L."/>
            <person name="Berlin A.M."/>
            <person name="Borenstein D."/>
            <person name="Chen Z."/>
            <person name="Engels R."/>
            <person name="Freedman E."/>
            <person name="Gellesch M."/>
            <person name="Goldberg J."/>
            <person name="Griggs A."/>
            <person name="Gujja S."/>
            <person name="Heiman D.I."/>
            <person name="Hepburn T.A."/>
            <person name="Howarth C."/>
            <person name="Jen D."/>
            <person name="Larson L."/>
            <person name="Lewis B."/>
            <person name="Mehta T."/>
            <person name="Park D."/>
            <person name="Pearson M."/>
            <person name="Roberts A."/>
            <person name="Saif S."/>
            <person name="Shea T.D."/>
            <person name="Shenoy N."/>
            <person name="Sisk P."/>
            <person name="Stolte C."/>
            <person name="Sykes S."/>
            <person name="Walk T."/>
            <person name="White J."/>
            <person name="Yandava C."/>
            <person name="Klein B."/>
            <person name="McEwen J.G."/>
            <person name="Puccia R."/>
            <person name="Goldman G.H."/>
            <person name="Felipe M.S."/>
            <person name="Nino-Vega G."/>
            <person name="San-Blas G."/>
            <person name="Taylor J.W."/>
            <person name="Mendoza L."/>
            <person name="Galagan J.E."/>
            <person name="Nusbaum C."/>
            <person name="Birren B.W."/>
        </authorList>
    </citation>
    <scope>NUCLEOTIDE SEQUENCE [LARGE SCALE GENOMIC DNA]</scope>
    <source>
        <strain evidence="3">H143</strain>
    </source>
</reference>
<accession>C6H6J4</accession>
<feature type="compositionally biased region" description="Polar residues" evidence="1">
    <location>
        <begin position="541"/>
        <end position="553"/>
    </location>
</feature>
<feature type="compositionally biased region" description="Basic and acidic residues" evidence="1">
    <location>
        <begin position="1289"/>
        <end position="1313"/>
    </location>
</feature>
<gene>
    <name evidence="2" type="ORF">HCDG_02045</name>
</gene>
<feature type="region of interest" description="Disordered" evidence="1">
    <location>
        <begin position="188"/>
        <end position="220"/>
    </location>
</feature>
<name>C6H6J4_AJECH</name>
<protein>
    <submittedName>
        <fullName evidence="2">Uncharacterized protein</fullName>
    </submittedName>
</protein>
<evidence type="ECO:0000313" key="3">
    <source>
        <dbReference type="Proteomes" id="UP000002624"/>
    </source>
</evidence>
<feature type="region of interest" description="Disordered" evidence="1">
    <location>
        <begin position="90"/>
        <end position="136"/>
    </location>
</feature>
<proteinExistence type="predicted"/>
<dbReference type="OrthoDB" id="5353066at2759"/>
<evidence type="ECO:0000256" key="1">
    <source>
        <dbReference type="SAM" id="MobiDB-lite"/>
    </source>
</evidence>
<feature type="compositionally biased region" description="Polar residues" evidence="1">
    <location>
        <begin position="1248"/>
        <end position="1268"/>
    </location>
</feature>
<feature type="compositionally biased region" description="Polar residues" evidence="1">
    <location>
        <begin position="783"/>
        <end position="796"/>
    </location>
</feature>